<keyword evidence="3" id="KW-1185">Reference proteome</keyword>
<accession>A0A5B0X7J7</accession>
<evidence type="ECO:0000313" key="3">
    <source>
        <dbReference type="Proteomes" id="UP000323708"/>
    </source>
</evidence>
<name>A0A5B0X7J7_9GAMM</name>
<organism evidence="2 3">
    <name type="scientific">Pseudohalioglobus sediminis</name>
    <dbReference type="NCBI Taxonomy" id="2606449"/>
    <lineage>
        <taxon>Bacteria</taxon>
        <taxon>Pseudomonadati</taxon>
        <taxon>Pseudomonadota</taxon>
        <taxon>Gammaproteobacteria</taxon>
        <taxon>Cellvibrionales</taxon>
        <taxon>Halieaceae</taxon>
        <taxon>Pseudohalioglobus</taxon>
    </lineage>
</organism>
<evidence type="ECO:0000259" key="1">
    <source>
        <dbReference type="Pfam" id="PF20091"/>
    </source>
</evidence>
<dbReference type="InterPro" id="IPR045394">
    <property type="entry name" value="Abhydrolase_dom"/>
</dbReference>
<comment type="caution">
    <text evidence="2">The sequence shown here is derived from an EMBL/GenBank/DDBJ whole genome shotgun (WGS) entry which is preliminary data.</text>
</comment>
<dbReference type="EMBL" id="VTUX01000001">
    <property type="protein sequence ID" value="KAA1194635.1"/>
    <property type="molecule type" value="Genomic_DNA"/>
</dbReference>
<dbReference type="AlphaFoldDB" id="A0A5B0X7J7"/>
<feature type="domain" description="Alpha/beta hydrolase" evidence="1">
    <location>
        <begin position="2"/>
        <end position="426"/>
    </location>
</feature>
<proteinExistence type="predicted"/>
<dbReference type="Pfam" id="PF20091">
    <property type="entry name" value="Abhydrolase_10"/>
    <property type="match status" value="1"/>
</dbReference>
<gene>
    <name evidence="2" type="ORF">F0M18_02445</name>
</gene>
<dbReference type="Proteomes" id="UP000323708">
    <property type="component" value="Unassembled WGS sequence"/>
</dbReference>
<evidence type="ECO:0000313" key="2">
    <source>
        <dbReference type="EMBL" id="KAA1194635.1"/>
    </source>
</evidence>
<sequence length="438" mass="47356">MADLGYRSREFFLSGTATAFVNLEELGSDGRWSAEPAETADYRTRVVVVRPENDAEFSGTVFVEWLNVTSGFDIAPSWNAGRTGLLRDGHAWVGVSAQFVGIEGSDRGIVPFHLKAINPPRYESLLHPGDSFSYDMFSQVAQALRNPLDVDLLEGLSPQRLIAMGESQSASRLTTYINAVHPLYNAFDGYLVHSRGDGSSALAQDPQTPIPTPEVVTIRTDLNAPVLNFQTETDILFLGFVSDRQDDSDTFRLWEVTGTAHADTYTTLIGFDDRGDDPQFAVVVEENAVAEGLVTCPVPLNNGPHPWVFNAALDALNTWVRDGVAPPQAERLALNDTQDAFVLDDNGNVLGGIRTPYVDVPAARLSGEGQAGGSFCFLFGTTELFDAATMAMLYVDKQGYVDAVAESTDDAVAAGFLLPPDAERIKAAAALQWDALAP</sequence>
<protein>
    <recommendedName>
        <fullName evidence="1">Alpha/beta hydrolase domain-containing protein</fullName>
    </recommendedName>
</protein>
<reference evidence="2 3" key="1">
    <citation type="submission" date="2019-09" db="EMBL/GenBank/DDBJ databases">
        <authorList>
            <person name="Chen X.-Y."/>
        </authorList>
    </citation>
    <scope>NUCLEOTIDE SEQUENCE [LARGE SCALE GENOMIC DNA]</scope>
    <source>
        <strain evidence="2 3">NY5</strain>
    </source>
</reference>